<dbReference type="Proteomes" id="UP000009022">
    <property type="component" value="Unassembled WGS sequence"/>
</dbReference>
<keyword evidence="7 15" id="KW-0812">Transmembrane</keyword>
<keyword evidence="8" id="KW-0256">Endoplasmic reticulum</keyword>
<evidence type="ECO:0000256" key="13">
    <source>
        <dbReference type="ARBA" id="ARBA00023180"/>
    </source>
</evidence>
<evidence type="ECO:0000256" key="7">
    <source>
        <dbReference type="ARBA" id="ARBA00022692"/>
    </source>
</evidence>
<dbReference type="CTD" id="6749490"/>
<accession>B3RJD5</accession>
<comment type="similarity">
    <text evidence="4 15">Belongs to the glycosyltransferase 31 family.</text>
</comment>
<evidence type="ECO:0000256" key="3">
    <source>
        <dbReference type="ARBA" id="ARBA00004922"/>
    </source>
</evidence>
<feature type="transmembrane region" description="Helical" evidence="15">
    <location>
        <begin position="466"/>
        <end position="490"/>
    </location>
</feature>
<name>B3RJD5_TRIAD</name>
<gene>
    <name evidence="16" type="ORF">TRIADDRAFT_52586</name>
</gene>
<evidence type="ECO:0000256" key="2">
    <source>
        <dbReference type="ARBA" id="ARBA00004323"/>
    </source>
</evidence>
<comment type="caution">
    <text evidence="15">Lacks conserved residue(s) required for the propagation of feature annotation.</text>
</comment>
<dbReference type="FunCoup" id="B3RJD5">
    <property type="interactions" value="412"/>
</dbReference>
<keyword evidence="10 15" id="KW-1133">Transmembrane helix</keyword>
<dbReference type="GeneID" id="6749490"/>
<dbReference type="OrthoDB" id="2139606at2759"/>
<dbReference type="InParanoid" id="B3RJD5"/>
<evidence type="ECO:0000256" key="4">
    <source>
        <dbReference type="ARBA" id="ARBA00008661"/>
    </source>
</evidence>
<proteinExistence type="inferred from homology"/>
<dbReference type="AlphaFoldDB" id="B3RJD5"/>
<dbReference type="STRING" id="10228.B3RJD5"/>
<evidence type="ECO:0000256" key="12">
    <source>
        <dbReference type="ARBA" id="ARBA00023136"/>
    </source>
</evidence>
<evidence type="ECO:0000313" key="16">
    <source>
        <dbReference type="EMBL" id="EDV29073.1"/>
    </source>
</evidence>
<dbReference type="EC" id="2.4.1.-" evidence="15"/>
<dbReference type="GO" id="GO:0000139">
    <property type="term" value="C:Golgi membrane"/>
    <property type="evidence" value="ECO:0000318"/>
    <property type="project" value="GO_Central"/>
</dbReference>
<dbReference type="PANTHER" id="PTHR11214">
    <property type="entry name" value="BETA-1,3-N-ACETYLGLUCOSAMINYLTRANSFERASE"/>
    <property type="match status" value="1"/>
</dbReference>
<keyword evidence="12 15" id="KW-0472">Membrane</keyword>
<keyword evidence="11 15" id="KW-0333">Golgi apparatus</keyword>
<evidence type="ECO:0000256" key="1">
    <source>
        <dbReference type="ARBA" id="ARBA00004240"/>
    </source>
</evidence>
<reference evidence="16 17" key="1">
    <citation type="journal article" date="2008" name="Nature">
        <title>The Trichoplax genome and the nature of placozoans.</title>
        <authorList>
            <person name="Srivastava M."/>
            <person name="Begovic E."/>
            <person name="Chapman J."/>
            <person name="Putnam N.H."/>
            <person name="Hellsten U."/>
            <person name="Kawashima T."/>
            <person name="Kuo A."/>
            <person name="Mitros T."/>
            <person name="Salamov A."/>
            <person name="Carpenter M.L."/>
            <person name="Signorovitch A.Y."/>
            <person name="Moreno M.A."/>
            <person name="Kamm K."/>
            <person name="Grimwood J."/>
            <person name="Schmutz J."/>
            <person name="Shapiro H."/>
            <person name="Grigoriev I.V."/>
            <person name="Buss L.W."/>
            <person name="Schierwater B."/>
            <person name="Dellaporta S.L."/>
            <person name="Rokhsar D.S."/>
        </authorList>
    </citation>
    <scope>NUCLEOTIDE SEQUENCE [LARGE SCALE GENOMIC DNA]</scope>
    <source>
        <strain evidence="16 17">Grell-BS-1999</strain>
    </source>
</reference>
<dbReference type="InterPro" id="IPR002659">
    <property type="entry name" value="Glyco_trans_31"/>
</dbReference>
<dbReference type="GO" id="GO:0016758">
    <property type="term" value="F:hexosyltransferase activity"/>
    <property type="evidence" value="ECO:0007669"/>
    <property type="project" value="InterPro"/>
</dbReference>
<evidence type="ECO:0000256" key="9">
    <source>
        <dbReference type="ARBA" id="ARBA00022968"/>
    </source>
</evidence>
<feature type="transmembrane region" description="Helical" evidence="15">
    <location>
        <begin position="12"/>
        <end position="33"/>
    </location>
</feature>
<keyword evidence="17" id="KW-1185">Reference proteome</keyword>
<dbReference type="GO" id="GO:0005783">
    <property type="term" value="C:endoplasmic reticulum"/>
    <property type="evidence" value="ECO:0007669"/>
    <property type="project" value="UniProtKB-SubCell"/>
</dbReference>
<dbReference type="Gene3D" id="3.90.550.50">
    <property type="match status" value="1"/>
</dbReference>
<dbReference type="Pfam" id="PF01762">
    <property type="entry name" value="Galactosyl_T"/>
    <property type="match status" value="1"/>
</dbReference>
<protein>
    <recommendedName>
        <fullName evidence="15">Hexosyltransferase</fullName>
        <ecNumber evidence="15">2.4.1.-</ecNumber>
    </recommendedName>
</protein>
<evidence type="ECO:0000256" key="15">
    <source>
        <dbReference type="RuleBase" id="RU363063"/>
    </source>
</evidence>
<dbReference type="eggNOG" id="KOG2287">
    <property type="taxonomic scope" value="Eukaryota"/>
</dbReference>
<evidence type="ECO:0000256" key="11">
    <source>
        <dbReference type="ARBA" id="ARBA00023034"/>
    </source>
</evidence>
<dbReference type="RefSeq" id="XP_002108275.1">
    <property type="nucleotide sequence ID" value="XM_002108239.1"/>
</dbReference>
<dbReference type="EMBL" id="DS985241">
    <property type="protein sequence ID" value="EDV29073.1"/>
    <property type="molecule type" value="Genomic_DNA"/>
</dbReference>
<dbReference type="PhylomeDB" id="B3RJD5"/>
<dbReference type="GO" id="GO:0006493">
    <property type="term" value="P:protein O-linked glycosylation"/>
    <property type="evidence" value="ECO:0000318"/>
    <property type="project" value="GO_Central"/>
</dbReference>
<dbReference type="HOGENOM" id="CLU_591287_0_0_1"/>
<dbReference type="PANTHER" id="PTHR11214:SF219">
    <property type="entry name" value="UDP-GALNAC:BETA-1,3-N-ACETYLGALACTOSAMINYLTRANSFERASE 2"/>
    <property type="match status" value="1"/>
</dbReference>
<keyword evidence="13" id="KW-0325">Glycoprotein</keyword>
<keyword evidence="9" id="KW-0735">Signal-anchor</keyword>
<comment type="catalytic activity">
    <reaction evidence="14">
        <text>3-O-(N-acetyl-beta-D-glucosaminyl-(1-&gt;4)-alpha-D-mannosyl)-L-threonyl-[protein] + UDP-N-acetyl-alpha-D-galactosamine = 3-O-[beta-D-GalNAc-(1-&gt;3)-beta-D-GlcNAc-(1-&gt;4)-alpha-D-Man]-L-Thr-[protein] + UDP + H(+)</text>
        <dbReference type="Rhea" id="RHEA:37667"/>
        <dbReference type="Rhea" id="RHEA-COMP:13308"/>
        <dbReference type="Rhea" id="RHEA-COMP:13618"/>
        <dbReference type="ChEBI" id="CHEBI:15378"/>
        <dbReference type="ChEBI" id="CHEBI:58223"/>
        <dbReference type="ChEBI" id="CHEBI:67138"/>
        <dbReference type="ChEBI" id="CHEBI:136709"/>
        <dbReference type="ChEBI" id="CHEBI:137540"/>
        <dbReference type="EC" id="2.4.1.313"/>
    </reaction>
</comment>
<organism evidence="16 17">
    <name type="scientific">Trichoplax adhaerens</name>
    <name type="common">Trichoplax reptans</name>
    <dbReference type="NCBI Taxonomy" id="10228"/>
    <lineage>
        <taxon>Eukaryota</taxon>
        <taxon>Metazoa</taxon>
        <taxon>Placozoa</taxon>
        <taxon>Uniplacotomia</taxon>
        <taxon>Trichoplacea</taxon>
        <taxon>Trichoplacidae</taxon>
        <taxon>Trichoplax</taxon>
    </lineage>
</organism>
<dbReference type="KEGG" id="tad:TRIADDRAFT_52586"/>
<evidence type="ECO:0000256" key="5">
    <source>
        <dbReference type="ARBA" id="ARBA00022676"/>
    </source>
</evidence>
<evidence type="ECO:0000256" key="8">
    <source>
        <dbReference type="ARBA" id="ARBA00022824"/>
    </source>
</evidence>
<evidence type="ECO:0000256" key="10">
    <source>
        <dbReference type="ARBA" id="ARBA00022989"/>
    </source>
</evidence>
<evidence type="ECO:0000256" key="14">
    <source>
        <dbReference type="ARBA" id="ARBA00047667"/>
    </source>
</evidence>
<dbReference type="GO" id="GO:0008194">
    <property type="term" value="F:UDP-glycosyltransferase activity"/>
    <property type="evidence" value="ECO:0000318"/>
    <property type="project" value="GO_Central"/>
</dbReference>
<keyword evidence="6" id="KW-0808">Transferase</keyword>
<comment type="subcellular location">
    <subcellularLocation>
        <location evidence="1">Endoplasmic reticulum</location>
    </subcellularLocation>
    <subcellularLocation>
        <location evidence="2 15">Golgi apparatus membrane</location>
        <topology evidence="2 15">Single-pass type II membrane protein</topology>
    </subcellularLocation>
</comment>
<comment type="pathway">
    <text evidence="3">Protein modification; protein glycosylation.</text>
</comment>
<evidence type="ECO:0000313" key="17">
    <source>
        <dbReference type="Proteomes" id="UP000009022"/>
    </source>
</evidence>
<keyword evidence="5 15" id="KW-0328">Glycosyltransferase</keyword>
<dbReference type="OMA" id="GKWAEHD"/>
<evidence type="ECO:0000256" key="6">
    <source>
        <dbReference type="ARBA" id="ARBA00022679"/>
    </source>
</evidence>
<sequence>MAINGRNPLPIFLDCSLPMLLLFCIIGLLAWPFCYNFIASNDDLLFFSHFKNMLNEGSYDMVIGIVSARNNSKLRQAIRDTWLGALMTNQQLITRKFKILVKFIVGDSPCMIPPVWREDQYTCQKKIIRNSSDVHSVVQLKSNFEYSRDEDTNHYFSLGIRFTVYHPIVISSLGMINFKENRNKGTKLYLYDEISQQTVAHTTFNHNNPGRVFHNFRYSDIGYYLLPKGFIGCVFAENITNVAISRKRSDWILDEGENAIKIFELKLYNHDTNGIPREEEFMLKRRLVDIGLSFQYKIKEEATITANYTEDEYKELLNEEREALHQEMVAYDDIVLVPHMDVYRTLASKMLLFYDWLMKNLEFQLFMKVDDDCFVNINSIVEAIHSLDLLEKRKFWWGNFRSNWPVERFGKWSELDYNCPIYPAFACGSGSILTADIIKWLANNRQWLKPYQVLSFNFSYGEDVSMGIWMTALAPLLIKVTITDLFILTLTKKTL</sequence>